<name>A0A246GHT4_9FLAO</name>
<dbReference type="RefSeq" id="WP_088393248.1">
    <property type="nucleotide sequence ID" value="NZ_MTCZ01000090.1"/>
</dbReference>
<dbReference type="Proteomes" id="UP000197768">
    <property type="component" value="Unassembled WGS sequence"/>
</dbReference>
<evidence type="ECO:0000313" key="1">
    <source>
        <dbReference type="EMBL" id="OWP83662.1"/>
    </source>
</evidence>
<organism evidence="1 2">
    <name type="scientific">Flavobacterium davisii</name>
    <dbReference type="NCBI Taxonomy" id="2906077"/>
    <lineage>
        <taxon>Bacteria</taxon>
        <taxon>Pseudomonadati</taxon>
        <taxon>Bacteroidota</taxon>
        <taxon>Flavobacteriia</taxon>
        <taxon>Flavobacteriales</taxon>
        <taxon>Flavobacteriaceae</taxon>
        <taxon>Flavobacterium</taxon>
    </lineage>
</organism>
<gene>
    <name evidence="1" type="ORF">BWK59_09300</name>
</gene>
<dbReference type="EMBL" id="MTCZ01000090">
    <property type="protein sequence ID" value="OWP83662.1"/>
    <property type="molecule type" value="Genomic_DNA"/>
</dbReference>
<proteinExistence type="predicted"/>
<dbReference type="AlphaFoldDB" id="A0A246GHT4"/>
<reference evidence="1 2" key="1">
    <citation type="journal article" date="2017" name="Infect. Genet. Evol.">
        <title>Comparative genome analysis of fish pathogen Flavobacterium columnare reveals extensive sequence diversity within the species.</title>
        <authorList>
            <person name="Kayansamruaj P."/>
            <person name="Dong H.T."/>
            <person name="Hirono I."/>
            <person name="Kondo H."/>
            <person name="Senapin S."/>
            <person name="Rodkhum C."/>
        </authorList>
    </citation>
    <scope>NUCLEOTIDE SEQUENCE [LARGE SCALE GENOMIC DNA]</scope>
    <source>
        <strain evidence="1 2">1215</strain>
    </source>
</reference>
<accession>A0A246GHT4</accession>
<protein>
    <submittedName>
        <fullName evidence="1">Uncharacterized protein</fullName>
    </submittedName>
</protein>
<comment type="caution">
    <text evidence="1">The sequence shown here is derived from an EMBL/GenBank/DDBJ whole genome shotgun (WGS) entry which is preliminary data.</text>
</comment>
<sequence length="71" mass="7862">MADSVAKAITYSTTGTAPNRIFTIQWDDAKRYTKNGTFDFQIKLYETTNVVSIIYGFCSPVGLSSTDNINV</sequence>
<evidence type="ECO:0000313" key="2">
    <source>
        <dbReference type="Proteomes" id="UP000197768"/>
    </source>
</evidence>